<gene>
    <name evidence="3" type="ORF">HUG17_4382</name>
</gene>
<feature type="transmembrane region" description="Helical" evidence="2">
    <location>
        <begin position="377"/>
        <end position="396"/>
    </location>
</feature>
<feature type="compositionally biased region" description="Basic residues" evidence="1">
    <location>
        <begin position="611"/>
        <end position="620"/>
    </location>
</feature>
<keyword evidence="2" id="KW-1133">Transmembrane helix</keyword>
<feature type="region of interest" description="Disordered" evidence="1">
    <location>
        <begin position="503"/>
        <end position="539"/>
    </location>
</feature>
<reference evidence="3" key="1">
    <citation type="submission" date="2020-06" db="EMBL/GenBank/DDBJ databases">
        <authorList>
            <person name="Ji K."/>
            <person name="Li J."/>
        </authorList>
    </citation>
    <scope>NUCLEOTIDE SEQUENCE</scope>
    <source>
        <strain evidence="3">JKM2019</strain>
        <tissue evidence="3">Whole body</tissue>
    </source>
</reference>
<dbReference type="Proteomes" id="UP000828236">
    <property type="component" value="Unassembled WGS sequence"/>
</dbReference>
<dbReference type="AlphaFoldDB" id="A0A9D4NZU0"/>
<evidence type="ECO:0000256" key="1">
    <source>
        <dbReference type="SAM" id="MobiDB-lite"/>
    </source>
</evidence>
<feature type="compositionally biased region" description="Low complexity" evidence="1">
    <location>
        <begin position="523"/>
        <end position="539"/>
    </location>
</feature>
<name>A0A9D4NZU0_DERFA</name>
<feature type="compositionally biased region" description="Basic and acidic residues" evidence="1">
    <location>
        <begin position="569"/>
        <end position="582"/>
    </location>
</feature>
<protein>
    <submittedName>
        <fullName evidence="3">Uncharacterized protein</fullName>
    </submittedName>
</protein>
<evidence type="ECO:0000256" key="2">
    <source>
        <dbReference type="SAM" id="Phobius"/>
    </source>
</evidence>
<evidence type="ECO:0000313" key="3">
    <source>
        <dbReference type="EMBL" id="KAH7641338.1"/>
    </source>
</evidence>
<keyword evidence="2" id="KW-0472">Membrane</keyword>
<comment type="caution">
    <text evidence="3">The sequence shown here is derived from an EMBL/GenBank/DDBJ whole genome shotgun (WGS) entry which is preliminary data.</text>
</comment>
<reference evidence="3" key="2">
    <citation type="journal article" date="2021" name="World Allergy Organ. J.">
        <title>Chromosome-level assembly of Dermatophagoides farinae genome and transcriptome reveals two novel allergens Der f 37 and Der f 39.</title>
        <authorList>
            <person name="Chen J."/>
            <person name="Cai Z."/>
            <person name="Fan D."/>
            <person name="Hu J."/>
            <person name="Hou Y."/>
            <person name="He Y."/>
            <person name="Zhang Z."/>
            <person name="Zhao Z."/>
            <person name="Gao P."/>
            <person name="Hu W."/>
            <person name="Sun J."/>
            <person name="Li J."/>
            <person name="Ji K."/>
        </authorList>
    </citation>
    <scope>NUCLEOTIDE SEQUENCE</scope>
    <source>
        <strain evidence="3">JKM2019</strain>
    </source>
</reference>
<sequence>MDFCWEKIRVTKFFHFHDQIFFTTNSLHFYDNFRLFNITNGRLSAEFQIPNFGSTTNDDNNQQQLRILWAFTFDSSIDDYCLLNGGNDGGRLSNSNGSSSSSSSAANKKYSYCVRIRKLSNTIVAQLSDMNVIYLSYRNGHLIELNDDDDEPFFEFESLVKHLNTFGSISSITFDNHNGNYYYSTHSIRLNQICMTRIQQDNVLSIKNMAIPLLKNLFRNNPYRTNCLRSHRSYNSLLSYNGKIYAIVLGFDSSSIHGYIDHIYLNRTNRTFEFKLIETESDKKFFNCYHNSSIININGQKRSSSINVNDDNDHSPAVEQSIRLLRTVNHDHHRLSSSSYPRLTTIDDQSKTNQSSSLESEKRMMITFNSFESINNVIFWLIITMLILFAVNFCMIKPNNNNHFSEFKINMDKNCDRPIIIDNNDHVVVVDRRKSKYFGQNIVGFLSTKTTSFRNRIQDYLNDKMIKLLISGDENNNEKIIRKNKLKKSRTTFILSSSSSSTSFLSSTMEEGFTPEDGDNDDLNTLSTLSSSTTTKTGWTSLSDKQTLTMTETESNQMMTMSSLYNDDDDRHNNHIERKKQDSLILIGQKKLEQQNQKQKQHSDDDDDSKGHHHHHHHIVGVKSIKITPTSLSFLSTKDDDEKFQTFDDYRSESSLDHSLPLKDEERANKMAKIKRLLKAELSTTSILFTDNDDPMESLKCPRKKT</sequence>
<dbReference type="EMBL" id="SDOV01000004">
    <property type="protein sequence ID" value="KAH7641338.1"/>
    <property type="molecule type" value="Genomic_DNA"/>
</dbReference>
<keyword evidence="2" id="KW-0812">Transmembrane</keyword>
<accession>A0A9D4NZU0</accession>
<feature type="compositionally biased region" description="Acidic residues" evidence="1">
    <location>
        <begin position="513"/>
        <end position="522"/>
    </location>
</feature>
<organism evidence="3">
    <name type="scientific">Dermatophagoides farinae</name>
    <name type="common">American house dust mite</name>
    <dbReference type="NCBI Taxonomy" id="6954"/>
    <lineage>
        <taxon>Eukaryota</taxon>
        <taxon>Metazoa</taxon>
        <taxon>Ecdysozoa</taxon>
        <taxon>Arthropoda</taxon>
        <taxon>Chelicerata</taxon>
        <taxon>Arachnida</taxon>
        <taxon>Acari</taxon>
        <taxon>Acariformes</taxon>
        <taxon>Sarcoptiformes</taxon>
        <taxon>Astigmata</taxon>
        <taxon>Psoroptidia</taxon>
        <taxon>Analgoidea</taxon>
        <taxon>Pyroglyphidae</taxon>
        <taxon>Dermatophagoidinae</taxon>
        <taxon>Dermatophagoides</taxon>
    </lineage>
</organism>
<proteinExistence type="predicted"/>
<feature type="region of interest" description="Disordered" evidence="1">
    <location>
        <begin position="563"/>
        <end position="622"/>
    </location>
</feature>